<reference evidence="1 2" key="1">
    <citation type="submission" date="2018-07" db="EMBL/GenBank/DDBJ databases">
        <title>Halomonas montanilacus sp. nov., isolated from Lake Pengyan on Tibetan Plateau.</title>
        <authorList>
            <person name="Lu H."/>
            <person name="Xing P."/>
            <person name="Wu Q."/>
        </authorList>
    </citation>
    <scope>NUCLEOTIDE SEQUENCE [LARGE SCALE GENOMIC DNA]</scope>
    <source>
        <strain evidence="1 2">PYC7W</strain>
    </source>
</reference>
<accession>A0A368TST3</accession>
<dbReference type="OrthoDB" id="6166645at2"/>
<keyword evidence="2" id="KW-1185">Reference proteome</keyword>
<proteinExistence type="predicted"/>
<evidence type="ECO:0000313" key="1">
    <source>
        <dbReference type="EMBL" id="RCV87795.1"/>
    </source>
</evidence>
<organism evidence="1 2">
    <name type="scientific">Billgrantia montanilacus</name>
    <dbReference type="NCBI Taxonomy" id="2282305"/>
    <lineage>
        <taxon>Bacteria</taxon>
        <taxon>Pseudomonadati</taxon>
        <taxon>Pseudomonadota</taxon>
        <taxon>Gammaproteobacteria</taxon>
        <taxon>Oceanospirillales</taxon>
        <taxon>Halomonadaceae</taxon>
        <taxon>Billgrantia</taxon>
    </lineage>
</organism>
<evidence type="ECO:0000313" key="2">
    <source>
        <dbReference type="Proteomes" id="UP000252405"/>
    </source>
</evidence>
<dbReference type="RefSeq" id="WP_114479973.1">
    <property type="nucleotide sequence ID" value="NZ_QPII01000013.1"/>
</dbReference>
<comment type="caution">
    <text evidence="1">The sequence shown here is derived from an EMBL/GenBank/DDBJ whole genome shotgun (WGS) entry which is preliminary data.</text>
</comment>
<dbReference type="NCBIfam" id="NF041239">
    <property type="entry name" value="Moor_selen_rel"/>
    <property type="match status" value="1"/>
</dbReference>
<dbReference type="EMBL" id="QPII01000013">
    <property type="protein sequence ID" value="RCV87795.1"/>
    <property type="molecule type" value="Genomic_DNA"/>
</dbReference>
<name>A0A368TST3_9GAMM</name>
<dbReference type="InterPro" id="IPR049744">
    <property type="entry name" value="CC/Se_fam"/>
</dbReference>
<gene>
    <name evidence="1" type="ORF">DU505_15885</name>
</gene>
<protein>
    <submittedName>
        <fullName evidence="1">Uncharacterized protein</fullName>
    </submittedName>
</protein>
<sequence length="97" mass="10447">MAIAISDNARSWIERNGGVLTVRLSSRHGCCGGGVDIAVAEARTPSDLKHYRELDLDGLKLFIAPALIDQGLVVEVEGLLGLKHLFVDGAPIARRRD</sequence>
<dbReference type="AlphaFoldDB" id="A0A368TST3"/>
<dbReference type="Proteomes" id="UP000252405">
    <property type="component" value="Unassembled WGS sequence"/>
</dbReference>